<protein>
    <submittedName>
        <fullName evidence="1">Uncharacterized protein</fullName>
    </submittedName>
</protein>
<dbReference type="PANTHER" id="PTHR33266:SF1">
    <property type="entry name" value="F-BOX DOMAIN-CONTAINING PROTEIN"/>
    <property type="match status" value="1"/>
</dbReference>
<dbReference type="EMBL" id="AJIL01000033">
    <property type="protein sequence ID" value="KNF00936.1"/>
    <property type="molecule type" value="Genomic_DNA"/>
</dbReference>
<organism evidence="1 2">
    <name type="scientific">Puccinia striiformis f. sp. tritici PST-78</name>
    <dbReference type="NCBI Taxonomy" id="1165861"/>
    <lineage>
        <taxon>Eukaryota</taxon>
        <taxon>Fungi</taxon>
        <taxon>Dikarya</taxon>
        <taxon>Basidiomycota</taxon>
        <taxon>Pucciniomycotina</taxon>
        <taxon>Pucciniomycetes</taxon>
        <taxon>Pucciniales</taxon>
        <taxon>Pucciniaceae</taxon>
        <taxon>Puccinia</taxon>
    </lineage>
</organism>
<gene>
    <name evidence="1" type="ORF">PSTG_05833</name>
</gene>
<evidence type="ECO:0000313" key="1">
    <source>
        <dbReference type="EMBL" id="KNF00936.1"/>
    </source>
</evidence>
<dbReference type="STRING" id="1165861.A0A0L0VNV0"/>
<dbReference type="PANTHER" id="PTHR33266">
    <property type="entry name" value="CHROMOSOME 15, WHOLE GENOME SHOTGUN SEQUENCE"/>
    <property type="match status" value="1"/>
</dbReference>
<evidence type="ECO:0000313" key="2">
    <source>
        <dbReference type="Proteomes" id="UP000054564"/>
    </source>
</evidence>
<proteinExistence type="predicted"/>
<dbReference type="OrthoDB" id="107110at2759"/>
<dbReference type="Proteomes" id="UP000054564">
    <property type="component" value="Unassembled WGS sequence"/>
</dbReference>
<comment type="caution">
    <text evidence="1">The sequence shown here is derived from an EMBL/GenBank/DDBJ whole genome shotgun (WGS) entry which is preliminary data.</text>
</comment>
<keyword evidence="2" id="KW-1185">Reference proteome</keyword>
<name>A0A0L0VNV0_9BASI</name>
<reference evidence="2" key="1">
    <citation type="submission" date="2014-03" db="EMBL/GenBank/DDBJ databases">
        <title>The Genome Sequence of Puccinia striiformis f. sp. tritici PST-78.</title>
        <authorList>
            <consortium name="The Broad Institute Genome Sequencing Platform"/>
            <person name="Cuomo C."/>
            <person name="Hulbert S."/>
            <person name="Chen X."/>
            <person name="Walker B."/>
            <person name="Young S.K."/>
            <person name="Zeng Q."/>
            <person name="Gargeya S."/>
            <person name="Fitzgerald M."/>
            <person name="Haas B."/>
            <person name="Abouelleil A."/>
            <person name="Alvarado L."/>
            <person name="Arachchi H.M."/>
            <person name="Berlin A.M."/>
            <person name="Chapman S.B."/>
            <person name="Goldberg J."/>
            <person name="Griggs A."/>
            <person name="Gujja S."/>
            <person name="Hansen M."/>
            <person name="Howarth C."/>
            <person name="Imamovic A."/>
            <person name="Larimer J."/>
            <person name="McCowan C."/>
            <person name="Montmayeur A."/>
            <person name="Murphy C."/>
            <person name="Neiman D."/>
            <person name="Pearson M."/>
            <person name="Priest M."/>
            <person name="Roberts A."/>
            <person name="Saif S."/>
            <person name="Shea T."/>
            <person name="Sisk P."/>
            <person name="Sykes S."/>
            <person name="Wortman J."/>
            <person name="Nusbaum C."/>
            <person name="Birren B."/>
        </authorList>
    </citation>
    <scope>NUCLEOTIDE SEQUENCE [LARGE SCALE GENOMIC DNA]</scope>
    <source>
        <strain evidence="2">race PST-78</strain>
    </source>
</reference>
<sequence>MAQLQHPSVLDQEGVGVQWQRFLDFNNDLADPHKSFNDFLDVVGLKTLEEHLDHLEELCSNLKEETGNFSRLWCQLLTQAATFEDIQVIWKTESDRSLEAHISQLACLQRFPRLFRDFDPDHEQRIKILGAFTSQEAEALLVSTEPTFDQGSEAAQRQRFLDLQPKLVNPEESFEDFLDIVGLETVKEHLDRLENLCKTLTGVEKSQFGRLWSRLINRQMKFDVAISGLRLGSDQSLQAHISQLAFSQQHPSISRDLYTTHEQRVESLDSSTSQAAEALFLPNSKSETLPDEIVAEGYDQTYLNAEDIVIPTLKTLQDCAAAWRPAKYLAPYTSLIAPALNGKTRLLKELSRHTCVVYMCIRPEQSSGWPPRSEWACSILIDMKRKSLEKQYERFFLAILHTVASFFDTLDELPKINRMEQWIDHSFPKKDRIGDPPFWLAVQKEMKNLPRRPEKESHALLKEALERMRKSTSFLGPTHLNLLLAIDEASQLFHSSKTSDESTFFRTFRHMLTKIPTASGVFAILADTTSQLSKFNPPTHLDSSHRLGKSGRKLFDPIYQFPTFDALVSAPPTTWQQLQSALRLLHYGSPFFGAYVNIAEKKQTVKGTVQDLIHVALEKLLGLVDTSIDPSSLTESQAIALLGCTIQPQLYGASHLNARLVASHSAQCMQIDPLRELLISEYPSQITFSSAANQYLALDESRLIRCIEILTFSCRQGHLGPEDVGALVSRIILSRAMQETMERNKPKPGGEQDPEEVVMPYGYPVRLVDFLQTLTGLSRNELELGSITAPNKKKLLDEGQLFWNHFVGIKDTPTSKDFLCQLHRGAAVHCQSNRYGFDLLFPIYLLPKGQTRLNEKRITFCGVQVKNKLHPDFRSHKWTSSSAKIHLNESNPYLVLFFTLRDPKKDLIPIPRNDKLSITDSQRQASLAFYSLHSLKFLSEGLRKALGDLMDAYPSISALHLTSPTHIKAYVQVLSPLLSSTRDNKREM</sequence>
<dbReference type="AlphaFoldDB" id="A0A0L0VNV0"/>
<accession>A0A0L0VNV0</accession>